<gene>
    <name evidence="1" type="ORF">LCGC14_1886920</name>
</gene>
<name>A0A0F9G0T8_9ZZZZ</name>
<evidence type="ECO:0000313" key="1">
    <source>
        <dbReference type="EMBL" id="KKL92218.1"/>
    </source>
</evidence>
<organism evidence="1">
    <name type="scientific">marine sediment metagenome</name>
    <dbReference type="NCBI Taxonomy" id="412755"/>
    <lineage>
        <taxon>unclassified sequences</taxon>
        <taxon>metagenomes</taxon>
        <taxon>ecological metagenomes</taxon>
    </lineage>
</organism>
<sequence length="137" mass="16234">MYKDIVIRDNEYLWKKYNNLSPSSKEVAKVLLLLAQDKRVGTFEVKSIRNNVETDLDYRYNLEIYFKDDSGGLRSLNVSDIGSIYEFCMLVKQVFPTNESIINYIDDHSNIKRALDAVKQWEGYNFFWRLREESTNI</sequence>
<accession>A0A0F9G0T8</accession>
<dbReference type="AlphaFoldDB" id="A0A0F9G0T8"/>
<comment type="caution">
    <text evidence="1">The sequence shown here is derived from an EMBL/GenBank/DDBJ whole genome shotgun (WGS) entry which is preliminary data.</text>
</comment>
<dbReference type="EMBL" id="LAZR01019527">
    <property type="protein sequence ID" value="KKL92218.1"/>
    <property type="molecule type" value="Genomic_DNA"/>
</dbReference>
<protein>
    <submittedName>
        <fullName evidence="1">Uncharacterized protein</fullName>
    </submittedName>
</protein>
<reference evidence="1" key="1">
    <citation type="journal article" date="2015" name="Nature">
        <title>Complex archaea that bridge the gap between prokaryotes and eukaryotes.</title>
        <authorList>
            <person name="Spang A."/>
            <person name="Saw J.H."/>
            <person name="Jorgensen S.L."/>
            <person name="Zaremba-Niedzwiedzka K."/>
            <person name="Martijn J."/>
            <person name="Lind A.E."/>
            <person name="van Eijk R."/>
            <person name="Schleper C."/>
            <person name="Guy L."/>
            <person name="Ettema T.J."/>
        </authorList>
    </citation>
    <scope>NUCLEOTIDE SEQUENCE</scope>
</reference>
<proteinExistence type="predicted"/>